<evidence type="ECO:0000313" key="3">
    <source>
        <dbReference type="Proteomes" id="UP000039865"/>
    </source>
</evidence>
<dbReference type="Pfam" id="PF02996">
    <property type="entry name" value="Prefoldin"/>
    <property type="match status" value="1"/>
</dbReference>
<protein>
    <submittedName>
        <fullName evidence="2">Prefoldin subunit</fullName>
    </submittedName>
</protein>
<name>A0A078ADL1_STYLE</name>
<dbReference type="InterPro" id="IPR004127">
    <property type="entry name" value="Prefoldin_subunit_alpha"/>
</dbReference>
<dbReference type="AlphaFoldDB" id="A0A078ADL1"/>
<evidence type="ECO:0000256" key="1">
    <source>
        <dbReference type="ARBA" id="ARBA00010048"/>
    </source>
</evidence>
<proteinExistence type="inferred from homology"/>
<dbReference type="InterPro" id="IPR011599">
    <property type="entry name" value="PFD_alpha_archaea"/>
</dbReference>
<dbReference type="Gene3D" id="1.10.287.370">
    <property type="match status" value="1"/>
</dbReference>
<keyword evidence="3" id="KW-1185">Reference proteome</keyword>
<dbReference type="InParanoid" id="A0A078ADL1"/>
<organism evidence="2 3">
    <name type="scientific">Stylonychia lemnae</name>
    <name type="common">Ciliate</name>
    <dbReference type="NCBI Taxonomy" id="5949"/>
    <lineage>
        <taxon>Eukaryota</taxon>
        <taxon>Sar</taxon>
        <taxon>Alveolata</taxon>
        <taxon>Ciliophora</taxon>
        <taxon>Intramacronucleata</taxon>
        <taxon>Spirotrichea</taxon>
        <taxon>Stichotrichia</taxon>
        <taxon>Sporadotrichida</taxon>
        <taxon>Oxytrichidae</taxon>
        <taxon>Stylonychinae</taxon>
        <taxon>Stylonychia</taxon>
    </lineage>
</organism>
<dbReference type="PANTHER" id="PTHR12674:SF2">
    <property type="entry name" value="PREFOLDIN SUBUNIT 5"/>
    <property type="match status" value="1"/>
</dbReference>
<dbReference type="GO" id="GO:1990115">
    <property type="term" value="P:RNA polymerase III assembly"/>
    <property type="evidence" value="ECO:0007669"/>
    <property type="project" value="TreeGrafter"/>
</dbReference>
<dbReference type="SUPFAM" id="SSF46579">
    <property type="entry name" value="Prefoldin"/>
    <property type="match status" value="1"/>
</dbReference>
<dbReference type="OrthoDB" id="10267474at2759"/>
<dbReference type="GO" id="GO:1990114">
    <property type="term" value="P:RNA polymerase II core complex assembly"/>
    <property type="evidence" value="ECO:0007669"/>
    <property type="project" value="TreeGrafter"/>
</dbReference>
<dbReference type="CDD" id="cd23157">
    <property type="entry name" value="Prefoldin_5"/>
    <property type="match status" value="1"/>
</dbReference>
<dbReference type="OMA" id="QAKFKAC"/>
<gene>
    <name evidence="2" type="primary">Contig3043.g3249</name>
    <name evidence="2" type="ORF">STYLEM_7953</name>
</gene>
<dbReference type="GO" id="GO:0016272">
    <property type="term" value="C:prefoldin complex"/>
    <property type="evidence" value="ECO:0007669"/>
    <property type="project" value="InterPro"/>
</dbReference>
<dbReference type="Proteomes" id="UP000039865">
    <property type="component" value="Unassembled WGS sequence"/>
</dbReference>
<dbReference type="GO" id="GO:0006457">
    <property type="term" value="P:protein folding"/>
    <property type="evidence" value="ECO:0007669"/>
    <property type="project" value="InterPro"/>
</dbReference>
<dbReference type="GO" id="GO:1990113">
    <property type="term" value="P:RNA polymerase I assembly"/>
    <property type="evidence" value="ECO:0007669"/>
    <property type="project" value="TreeGrafter"/>
</dbReference>
<comment type="similarity">
    <text evidence="1">Belongs to the prefoldin subunit alpha family.</text>
</comment>
<dbReference type="GO" id="GO:0051082">
    <property type="term" value="F:unfolded protein binding"/>
    <property type="evidence" value="ECO:0007669"/>
    <property type="project" value="InterPro"/>
</dbReference>
<dbReference type="NCBIfam" id="TIGR00293">
    <property type="entry name" value="prefoldin subunit alpha"/>
    <property type="match status" value="1"/>
</dbReference>
<reference evidence="2 3" key="1">
    <citation type="submission" date="2014-06" db="EMBL/GenBank/DDBJ databases">
        <authorList>
            <person name="Swart Estienne"/>
        </authorList>
    </citation>
    <scope>NUCLEOTIDE SEQUENCE [LARGE SCALE GENOMIC DNA]</scope>
    <source>
        <strain evidence="2 3">130c</strain>
    </source>
</reference>
<dbReference type="PANTHER" id="PTHR12674">
    <property type="entry name" value="PREFOLDIN SUBUNIT 5"/>
    <property type="match status" value="1"/>
</dbReference>
<dbReference type="EMBL" id="CCKQ01007578">
    <property type="protein sequence ID" value="CDW78968.1"/>
    <property type="molecule type" value="Genomic_DNA"/>
</dbReference>
<evidence type="ECO:0000313" key="2">
    <source>
        <dbReference type="EMBL" id="CDW78968.1"/>
    </source>
</evidence>
<dbReference type="InterPro" id="IPR009053">
    <property type="entry name" value="Prefoldin"/>
</dbReference>
<dbReference type="GO" id="GO:0005737">
    <property type="term" value="C:cytoplasm"/>
    <property type="evidence" value="ECO:0007669"/>
    <property type="project" value="TreeGrafter"/>
</dbReference>
<accession>A0A078ADL1</accession>
<sequence length="158" mass="18123">MSAAKEQDVDITKVPPQMLVQLQKGYESEIDALTTSLQQLQTAIQKFGDSGMVIRYLKEKSADKDIMVPLTSSLYVPGKMEDNNRVLVEVGAGYFIEQTADKASQYCDRKIKQITDNCLKLQEFIQLKKLQLNKVQGEYQNRVDAMRKQMEQQQQQKQ</sequence>